<feature type="domain" description="AB hydrolase-1" evidence="1">
    <location>
        <begin position="12"/>
        <end position="215"/>
    </location>
</feature>
<evidence type="ECO:0000259" key="1">
    <source>
        <dbReference type="Pfam" id="PF00561"/>
    </source>
</evidence>
<dbReference type="Pfam" id="PF00561">
    <property type="entry name" value="Abhydrolase_1"/>
    <property type="match status" value="1"/>
</dbReference>
<accession>A0A1C0YTK5</accession>
<dbReference type="InterPro" id="IPR050266">
    <property type="entry name" value="AB_hydrolase_sf"/>
</dbReference>
<dbReference type="InterPro" id="IPR029058">
    <property type="entry name" value="AB_hydrolase_fold"/>
</dbReference>
<name>A0A1C0YTK5_9BACL</name>
<evidence type="ECO:0000313" key="3">
    <source>
        <dbReference type="Proteomes" id="UP000093482"/>
    </source>
</evidence>
<dbReference type="EMBL" id="MATO01000037">
    <property type="protein sequence ID" value="OCS90479.1"/>
    <property type="molecule type" value="Genomic_DNA"/>
</dbReference>
<dbReference type="Proteomes" id="UP000093482">
    <property type="component" value="Unassembled WGS sequence"/>
</dbReference>
<dbReference type="InterPro" id="IPR000073">
    <property type="entry name" value="AB_hydrolase_1"/>
</dbReference>
<dbReference type="AlphaFoldDB" id="A0A1C0YTK5"/>
<dbReference type="PRINTS" id="PR00111">
    <property type="entry name" value="ABHYDROLASE"/>
</dbReference>
<sequence>MLNYVRRGSGEPLVLVHGFLGSKDIFEGVTERLEQQYDVISVELPGHGNSEMEKDAYSVYDYADEVIDVLKHEGIQEVNWLGHSLGGYITLAVLETKRFPIKRAILAYSSASPDDVEAKQKRDQQAQYIKANGVDAFVDSVIENFFAKDATQQAIDVARNIGKRATEDGLIKALQAMKTRPDQRDFLQTLDVPTLVIQGSEDGAVKPIETNNRNIQKVITRTGHLGMLEDESAFVEAVKQFLT</sequence>
<protein>
    <submittedName>
        <fullName evidence="2">Hydrolase</fullName>
    </submittedName>
</protein>
<reference evidence="2 3" key="1">
    <citation type="submission" date="2016-07" db="EMBL/GenBank/DDBJ databases">
        <title>Caryophanon latum genome sequencing.</title>
        <authorList>
            <person name="Verma A."/>
            <person name="Pal Y."/>
            <person name="Krishnamurthi S."/>
        </authorList>
    </citation>
    <scope>NUCLEOTIDE SEQUENCE [LARGE SCALE GENOMIC DNA]</scope>
    <source>
        <strain evidence="2 3">DSM 14151</strain>
    </source>
</reference>
<keyword evidence="3" id="KW-1185">Reference proteome</keyword>
<comment type="caution">
    <text evidence="2">The sequence shown here is derived from an EMBL/GenBank/DDBJ whole genome shotgun (WGS) entry which is preliminary data.</text>
</comment>
<dbReference type="PANTHER" id="PTHR43798">
    <property type="entry name" value="MONOACYLGLYCEROL LIPASE"/>
    <property type="match status" value="1"/>
</dbReference>
<organism evidence="2 3">
    <name type="scientific">Caryophanon latum</name>
    <dbReference type="NCBI Taxonomy" id="33977"/>
    <lineage>
        <taxon>Bacteria</taxon>
        <taxon>Bacillati</taxon>
        <taxon>Bacillota</taxon>
        <taxon>Bacilli</taxon>
        <taxon>Bacillales</taxon>
        <taxon>Caryophanaceae</taxon>
        <taxon>Caryophanon</taxon>
    </lineage>
</organism>
<keyword evidence="2" id="KW-0378">Hydrolase</keyword>
<dbReference type="GO" id="GO:0016787">
    <property type="term" value="F:hydrolase activity"/>
    <property type="evidence" value="ECO:0007669"/>
    <property type="project" value="UniProtKB-KW"/>
</dbReference>
<dbReference type="RefSeq" id="WP_066464745.1">
    <property type="nucleotide sequence ID" value="NZ_MATO01000037.1"/>
</dbReference>
<dbReference type="OrthoDB" id="252464at2"/>
<proteinExistence type="predicted"/>
<dbReference type="SUPFAM" id="SSF53474">
    <property type="entry name" value="alpha/beta-Hydrolases"/>
    <property type="match status" value="1"/>
</dbReference>
<gene>
    <name evidence="2" type="ORF">A6K76_11475</name>
</gene>
<dbReference type="Gene3D" id="3.40.50.1820">
    <property type="entry name" value="alpha/beta hydrolase"/>
    <property type="match status" value="1"/>
</dbReference>
<evidence type="ECO:0000313" key="2">
    <source>
        <dbReference type="EMBL" id="OCS90479.1"/>
    </source>
</evidence>